<dbReference type="Pfam" id="PF13385">
    <property type="entry name" value="Laminin_G_3"/>
    <property type="match status" value="1"/>
</dbReference>
<dbReference type="InterPro" id="IPR013320">
    <property type="entry name" value="ConA-like_dom_sf"/>
</dbReference>
<dbReference type="Gene3D" id="2.60.120.200">
    <property type="match status" value="1"/>
</dbReference>
<comment type="caution">
    <text evidence="4">The sequence shown here is derived from an EMBL/GenBank/DDBJ whole genome shotgun (WGS) entry which is preliminary data.</text>
</comment>
<dbReference type="InterPro" id="IPR036116">
    <property type="entry name" value="FN3_sf"/>
</dbReference>
<dbReference type="CDD" id="cd00063">
    <property type="entry name" value="FN3"/>
    <property type="match status" value="1"/>
</dbReference>
<protein>
    <recommendedName>
        <fullName evidence="3">Fibronectin type-III domain-containing protein</fullName>
    </recommendedName>
</protein>
<dbReference type="InterPro" id="IPR013517">
    <property type="entry name" value="FG-GAP"/>
</dbReference>
<dbReference type="InterPro" id="IPR003961">
    <property type="entry name" value="FN3_dom"/>
</dbReference>
<dbReference type="Pfam" id="PF00041">
    <property type="entry name" value="fn3"/>
    <property type="match status" value="1"/>
</dbReference>
<dbReference type="InterPro" id="IPR028994">
    <property type="entry name" value="Integrin_alpha_N"/>
</dbReference>
<evidence type="ECO:0000259" key="3">
    <source>
        <dbReference type="PROSITE" id="PS50853"/>
    </source>
</evidence>
<reference evidence="5" key="1">
    <citation type="journal article" date="2015" name="Genome Announc.">
        <title>Draft Genome Sequence of an Anaerobic Ammonium-Oxidizing Bacterium, "Candidatus Brocadia sinica".</title>
        <authorList>
            <person name="Oshiki M."/>
            <person name="Shinyako-Hata K."/>
            <person name="Satoh H."/>
            <person name="Okabe S."/>
        </authorList>
    </citation>
    <scope>NUCLEOTIDE SEQUENCE [LARGE SCALE GENOMIC DNA]</scope>
    <source>
        <strain evidence="5">JPN1</strain>
    </source>
</reference>
<dbReference type="PROSITE" id="PS50853">
    <property type="entry name" value="FN3"/>
    <property type="match status" value="1"/>
</dbReference>
<dbReference type="Pfam" id="PF13517">
    <property type="entry name" value="FG-GAP_3"/>
    <property type="match status" value="4"/>
</dbReference>
<dbReference type="InterPro" id="IPR011519">
    <property type="entry name" value="UnbV_ASPIC"/>
</dbReference>
<dbReference type="SUPFAM" id="SSF69318">
    <property type="entry name" value="Integrin alpha N-terminal domain"/>
    <property type="match status" value="1"/>
</dbReference>
<evidence type="ECO:0000256" key="1">
    <source>
        <dbReference type="ARBA" id="ARBA00022729"/>
    </source>
</evidence>
<dbReference type="InterPro" id="IPR006558">
    <property type="entry name" value="LamG-like"/>
</dbReference>
<dbReference type="PANTHER" id="PTHR16026">
    <property type="entry name" value="CARTILAGE ACIDIC PROTEIN 1"/>
    <property type="match status" value="1"/>
</dbReference>
<dbReference type="Gene3D" id="2.130.10.130">
    <property type="entry name" value="Integrin alpha, N-terminal"/>
    <property type="match status" value="2"/>
</dbReference>
<dbReference type="SUPFAM" id="SSF49899">
    <property type="entry name" value="Concanavalin A-like lectins/glucanases"/>
    <property type="match status" value="1"/>
</dbReference>
<dbReference type="EMBL" id="BAFN01000001">
    <property type="protein sequence ID" value="GAN31509.1"/>
    <property type="molecule type" value="Genomic_DNA"/>
</dbReference>
<dbReference type="SUPFAM" id="SSF49265">
    <property type="entry name" value="Fibronectin type III"/>
    <property type="match status" value="1"/>
</dbReference>
<keyword evidence="1" id="KW-0732">Signal</keyword>
<feature type="domain" description="Fibronectin type-III" evidence="3">
    <location>
        <begin position="31"/>
        <end position="129"/>
    </location>
</feature>
<dbReference type="Pfam" id="PF07593">
    <property type="entry name" value="UnbV_ASPIC"/>
    <property type="match status" value="1"/>
</dbReference>
<dbReference type="InterPro" id="IPR013783">
    <property type="entry name" value="Ig-like_fold"/>
</dbReference>
<keyword evidence="2" id="KW-1015">Disulfide bond</keyword>
<accession>A0ABQ0JS02</accession>
<evidence type="ECO:0000256" key="2">
    <source>
        <dbReference type="ARBA" id="ARBA00023157"/>
    </source>
</evidence>
<dbReference type="Proteomes" id="UP000032309">
    <property type="component" value="Unassembled WGS sequence"/>
</dbReference>
<dbReference type="PANTHER" id="PTHR16026:SF0">
    <property type="entry name" value="CARTILAGE ACIDIC PROTEIN 1"/>
    <property type="match status" value="1"/>
</dbReference>
<organism evidence="4 5">
    <name type="scientific">Candidatus Brocadia sinica JPN1</name>
    <dbReference type="NCBI Taxonomy" id="1197129"/>
    <lineage>
        <taxon>Bacteria</taxon>
        <taxon>Pseudomonadati</taxon>
        <taxon>Planctomycetota</taxon>
        <taxon>Candidatus Brocadiia</taxon>
        <taxon>Candidatus Brocadiales</taxon>
        <taxon>Candidatus Brocadiaceae</taxon>
        <taxon>Candidatus Brocadia</taxon>
    </lineage>
</organism>
<dbReference type="SMART" id="SM00560">
    <property type="entry name" value="LamGL"/>
    <property type="match status" value="1"/>
</dbReference>
<dbReference type="SMART" id="SM00060">
    <property type="entry name" value="FN3"/>
    <property type="match status" value="1"/>
</dbReference>
<sequence length="955" mass="103606">MAMKKFTLLAVTLMLSLIFNFIVESKVNGEAPGTPANLEATAGSGMVNLSWDSVAGATDYNIYFSRHPGINKSHWRDLAGMRISRNTSPYQLTGLNNGTTYYFVVTAKNLSGESLSSTEVSAIPSTSLVSPVQFNDISVISGLEQTTKQAFGNPLLGDINNDGNLDIVDPHHGGSPSLYQNKGDETFTNIINSSGINTDYIDRHGYGLGDYDNDGNLDLFIGINIHGDQLWKGDGTGKFTNVTNETGIDKISPHARAISLADYDNDGYLDLFESFEGSAGVGVVYKNDKGSYFHDVTDSIGLANSFNIVQSVADYDNDGDMDYFSGGYGKDKLYRNNGNGTYSLNSSFIVKNENVLCRGVAWGDYNNDGFVDLYVSRGNNDYHETLFWDQTKIVFSFTKFTDPGEVTFRCDSGSTITFDLLIGNRLKPASVYIGSEKRNPSQIPFNLSSDEVTGTPVINTGQEDAFFVWKEDTDNVWHIQWTEATNAIGPGFWGHIVSDGNFSQVKTNSLTLLTNYKSTLYRNNGDGSFTDVTEESRTGHIGNNGGAAWGDFDNDGYLDLYVVDASDILGNRTNTLYRNLGDGTFEDITETAGVGAADAVGRHYGASWGDLNNDGNLDLFLSNGFGWGFPLSNGKAILYKNPGNGNNWIKIKLVGTKSNRSGIGARVVLNTSQGIQTRQLNGNGGEVYSQGVSPLHFGLGNISVVDTINIFWPSGAVQTLSQISANQELTTVETNINDSMVAHYPFDEGAGAIATDASGNGNDGAVNGAAWTTGKSGNGLSFDGINDYVSISRMNHEEISIAAWFYKNANDATGVDAIFGGYGWNPSLQLREGFDVRFYKTAPDTLQFILVTQDGSGNKTQKTAIKDLVNSVGGWYHVVGTYNKATGKQMLYVNGQLANTRTHPAGNTVVPLTLYSNMRIGHTGFNGYFNGTIDDVRIYKRALTDQEVQDLYNAL</sequence>
<evidence type="ECO:0000313" key="5">
    <source>
        <dbReference type="Proteomes" id="UP000032309"/>
    </source>
</evidence>
<keyword evidence="5" id="KW-1185">Reference proteome</keyword>
<dbReference type="InterPro" id="IPR027039">
    <property type="entry name" value="Crtac1"/>
</dbReference>
<evidence type="ECO:0000313" key="4">
    <source>
        <dbReference type="EMBL" id="GAN31509.1"/>
    </source>
</evidence>
<proteinExistence type="predicted"/>
<name>A0ABQ0JS02_9BACT</name>
<gene>
    <name evidence="4" type="ORF">BROSI_A0010</name>
</gene>
<dbReference type="Gene3D" id="2.60.40.10">
    <property type="entry name" value="Immunoglobulins"/>
    <property type="match status" value="1"/>
</dbReference>